<name>A0A3G8M598_9HYPH</name>
<dbReference type="AlphaFoldDB" id="A0A3G8M598"/>
<dbReference type="RefSeq" id="WP_124738340.1">
    <property type="nucleotide sequence ID" value="NZ_CP034086.1"/>
</dbReference>
<reference evidence="1 2" key="1">
    <citation type="submission" date="2018-11" db="EMBL/GenBank/DDBJ databases">
        <title>Genome squencing of methanotrophic bacteria isolated from alkaline groundwater in Korea.</title>
        <authorList>
            <person name="Nguyen L.N."/>
        </authorList>
    </citation>
    <scope>NUCLEOTIDE SEQUENCE [LARGE SCALE GENOMIC DNA]</scope>
    <source>
        <strain evidence="1 2">GW6</strain>
    </source>
</reference>
<evidence type="ECO:0000313" key="2">
    <source>
        <dbReference type="Proteomes" id="UP000273982"/>
    </source>
</evidence>
<sequence>MRKLRQGGLLVVNALIDASAYPRNSLIIPGDGHPTGLANRIWAQQIKAYIDSQVADLTPN</sequence>
<dbReference type="KEGG" id="mros:EHO51_07335"/>
<gene>
    <name evidence="1" type="ORF">EHO51_07335</name>
</gene>
<protein>
    <submittedName>
        <fullName evidence="1">Uncharacterized protein</fullName>
    </submittedName>
</protein>
<evidence type="ECO:0000313" key="1">
    <source>
        <dbReference type="EMBL" id="AZG76555.1"/>
    </source>
</evidence>
<dbReference type="EMBL" id="CP034086">
    <property type="protein sequence ID" value="AZG76555.1"/>
    <property type="molecule type" value="Genomic_DNA"/>
</dbReference>
<accession>A0A3G8M598</accession>
<proteinExistence type="predicted"/>
<dbReference type="Proteomes" id="UP000273982">
    <property type="component" value="Chromosome"/>
</dbReference>
<organism evidence="1 2">
    <name type="scientific">Methylocystis rosea</name>
    <dbReference type="NCBI Taxonomy" id="173366"/>
    <lineage>
        <taxon>Bacteria</taxon>
        <taxon>Pseudomonadati</taxon>
        <taxon>Pseudomonadota</taxon>
        <taxon>Alphaproteobacteria</taxon>
        <taxon>Hyphomicrobiales</taxon>
        <taxon>Methylocystaceae</taxon>
        <taxon>Methylocystis</taxon>
    </lineage>
</organism>